<evidence type="ECO:0000256" key="10">
    <source>
        <dbReference type="PROSITE-ProRule" id="PRU00302"/>
    </source>
</evidence>
<feature type="transmembrane region" description="Helical" evidence="12">
    <location>
        <begin position="873"/>
        <end position="891"/>
    </location>
</feature>
<feature type="region of interest" description="Disordered" evidence="11">
    <location>
        <begin position="784"/>
        <end position="803"/>
    </location>
</feature>
<dbReference type="Gene3D" id="2.60.120.290">
    <property type="entry name" value="Spermadhesin, CUB domain"/>
    <property type="match status" value="1"/>
</dbReference>
<dbReference type="PROSITE" id="PS01180">
    <property type="entry name" value="CUB"/>
    <property type="match status" value="1"/>
</dbReference>
<evidence type="ECO:0000256" key="2">
    <source>
        <dbReference type="ARBA" id="ARBA00004162"/>
    </source>
</evidence>
<dbReference type="SUPFAM" id="SSF57424">
    <property type="entry name" value="LDL receptor-like module"/>
    <property type="match status" value="1"/>
</dbReference>
<evidence type="ECO:0000256" key="11">
    <source>
        <dbReference type="SAM" id="MobiDB-lite"/>
    </source>
</evidence>
<dbReference type="InterPro" id="IPR000436">
    <property type="entry name" value="Sushi_SCR_CCP_dom"/>
</dbReference>
<evidence type="ECO:0000256" key="4">
    <source>
        <dbReference type="ARBA" id="ARBA00022553"/>
    </source>
</evidence>
<dbReference type="InterPro" id="IPR000859">
    <property type="entry name" value="CUB_dom"/>
</dbReference>
<feature type="signal peptide" evidence="13">
    <location>
        <begin position="1"/>
        <end position="21"/>
    </location>
</feature>
<keyword evidence="18" id="KW-1185">Reference proteome</keyword>
<dbReference type="SMART" id="SM00063">
    <property type="entry name" value="FRI"/>
    <property type="match status" value="1"/>
</dbReference>
<sequence length="898" mass="99743">MWTLAVSVVIACCVLSNCVSSQTLCQSLTADSGSFGSQNYPNNYPNNHDCRYEISVSPPKVIKLTFTDFQVEEDFDYVYVYDGNTTDSTYLIAELTGARIPGPVTSTGSFMTVRLVTDSEVNRKGFQASYAAENKILANCDVGQYRCADGVTCIDAWKRCDGNNDCRDGSDEDATNCTCQLIPSSLTKCRGLHYQRMTLPNPLNFDHTTVTQVENSAGFSDLMTLTESDCHPRVRDLVCATIVPRCESSPNLRQQLPCRSWCEEVKYSCENESAWTAFPSCEIFPHTNCNNIMASQTPEGEECFDGNGANYRGDEARGPVAGVDCERWDSDPIYIEQYPWANLVDNKCRNPDGGTRPWCITPGGFEYCDIIPCNAKGCEDPGKPKFGKRTPVLKFYFPGDRITYSCDAGYKFKEYTPARPNNIQCVVMNETTGDADWETPKPDCEVDQKFKLQKDKLNENVYNKAASPTRSLEIKAYVVNVINLNEQDEQIVTAFKAEYAWIDNRLQWEPKEYGHLNRIFVLDDQIWKPTLTLKRNADTDYKGEFPKTEVKMDHTGEVTWPVELLTTTTCTLDPFLFPQDNLTCAVCWSAGEEYTIDCSSSTTHKDRNFLTCQSNEADIKTGEWSGKTTLSAANNTACLTMRLKRDPTYHYSTTISPCLILIILMIITFIMPIDKGDRIGFGVTLLLSMVVSLVVVTSFLPVSNSLPFIALLIIVCMALMALFMLTTLFIIIIHDKKGPVPKWVRTAFLKHVARALLMGDLTKNLKDEKTTKYTIRKNATDIEGHNNDAMKMDDDGSPSGGDDPPIVVIRPGMQNEVAATLGGLQGSVDDLKVSVRQLSGSIDALAKASGGGDDDEEVGEYALFASVLDRLSLVLYVIAIVVAIPCTLLIGRPRISPD</sequence>
<evidence type="ECO:0000313" key="18">
    <source>
        <dbReference type="Proteomes" id="UP000515135"/>
    </source>
</evidence>
<proteinExistence type="predicted"/>
<evidence type="ECO:0000256" key="9">
    <source>
        <dbReference type="PROSITE-ProRule" id="PRU00121"/>
    </source>
</evidence>
<feature type="domain" description="CUB" evidence="14">
    <location>
        <begin position="18"/>
        <end position="133"/>
    </location>
</feature>
<dbReference type="SUPFAM" id="SSF49854">
    <property type="entry name" value="Spermadhesin, CUB domain"/>
    <property type="match status" value="1"/>
</dbReference>
<dbReference type="FunFam" id="2.60.120.290:FF:000013">
    <property type="entry name" value="Membrane frizzled-related protein"/>
    <property type="match status" value="1"/>
</dbReference>
<keyword evidence="10" id="KW-0768">Sushi</keyword>
<accession>A0A6P4XRD9</accession>
<dbReference type="SMART" id="SM00042">
    <property type="entry name" value="CUB"/>
    <property type="match status" value="1"/>
</dbReference>
<dbReference type="Gene3D" id="2.70.170.10">
    <property type="entry name" value="Neurotransmitter-gated ion-channel ligand-binding domain"/>
    <property type="match status" value="1"/>
</dbReference>
<dbReference type="FunFam" id="1.20.58.390:FF:000072">
    <property type="entry name" value="Uncharacterized protein"/>
    <property type="match status" value="1"/>
</dbReference>
<organism evidence="18 19">
    <name type="scientific">Branchiostoma belcheri</name>
    <name type="common">Amphioxus</name>
    <dbReference type="NCBI Taxonomy" id="7741"/>
    <lineage>
        <taxon>Eukaryota</taxon>
        <taxon>Metazoa</taxon>
        <taxon>Chordata</taxon>
        <taxon>Cephalochordata</taxon>
        <taxon>Leptocardii</taxon>
        <taxon>Amphioxiformes</taxon>
        <taxon>Branchiostomatidae</taxon>
        <taxon>Branchiostoma</taxon>
    </lineage>
</organism>
<evidence type="ECO:0000259" key="15">
    <source>
        <dbReference type="PROSITE" id="PS50038"/>
    </source>
</evidence>
<dbReference type="PROSITE" id="PS50038">
    <property type="entry name" value="FZ"/>
    <property type="match status" value="1"/>
</dbReference>
<comment type="subcellular location">
    <subcellularLocation>
        <location evidence="2">Cell membrane</location>
        <topology evidence="2">Single-pass membrane protein</topology>
    </subcellularLocation>
    <subcellularLocation>
        <location evidence="1">Membrane</location>
        <topology evidence="1">Multi-pass membrane protein</topology>
    </subcellularLocation>
    <subcellularLocation>
        <location evidence="3">Membrane</location>
        <topology evidence="3">Single-pass type I membrane protein</topology>
    </subcellularLocation>
</comment>
<dbReference type="CDD" id="cd07066">
    <property type="entry name" value="CRD_FZ"/>
    <property type="match status" value="1"/>
</dbReference>
<keyword evidence="12" id="KW-0472">Membrane</keyword>
<dbReference type="Gene3D" id="2.10.70.10">
    <property type="entry name" value="Complement Module, domain 1"/>
    <property type="match status" value="1"/>
</dbReference>
<dbReference type="SUPFAM" id="SSF63712">
    <property type="entry name" value="Nicotinic receptor ligand binding domain-like"/>
    <property type="match status" value="1"/>
</dbReference>
<dbReference type="Pfam" id="PF00057">
    <property type="entry name" value="Ldl_recept_a"/>
    <property type="match status" value="1"/>
</dbReference>
<dbReference type="Pfam" id="PF02931">
    <property type="entry name" value="Neur_chan_LBD"/>
    <property type="match status" value="1"/>
</dbReference>
<protein>
    <submittedName>
        <fullName evidence="19">Uncharacterized protein LOC109462535 isoform X2</fullName>
    </submittedName>
</protein>
<feature type="domain" description="Sushi" evidence="17">
    <location>
        <begin position="376"/>
        <end position="446"/>
    </location>
</feature>
<keyword evidence="8" id="KW-1015">Disulfide bond</keyword>
<evidence type="ECO:0000313" key="19">
    <source>
        <dbReference type="RefSeq" id="XP_019614648.1"/>
    </source>
</evidence>
<dbReference type="PROSITE" id="PS50068">
    <property type="entry name" value="LDLRA_2"/>
    <property type="match status" value="1"/>
</dbReference>
<dbReference type="InterPro" id="IPR038050">
    <property type="entry name" value="Neuro_actylchol_rec"/>
</dbReference>
<dbReference type="InterPro" id="IPR020067">
    <property type="entry name" value="Frizzled_dom"/>
</dbReference>
<dbReference type="InterPro" id="IPR002172">
    <property type="entry name" value="LDrepeatLR_classA_rpt"/>
</dbReference>
<evidence type="ECO:0000256" key="3">
    <source>
        <dbReference type="ARBA" id="ARBA00004479"/>
    </source>
</evidence>
<dbReference type="InterPro" id="IPR006029">
    <property type="entry name" value="Neurotrans-gated_channel_TM"/>
</dbReference>
<dbReference type="SUPFAM" id="SSF57535">
    <property type="entry name" value="Complement control module/SCR domain"/>
    <property type="match status" value="1"/>
</dbReference>
<dbReference type="PROSITE" id="PS50070">
    <property type="entry name" value="KRINGLE_2"/>
    <property type="match status" value="1"/>
</dbReference>
<evidence type="ECO:0000256" key="8">
    <source>
        <dbReference type="ARBA" id="ARBA00023157"/>
    </source>
</evidence>
<keyword evidence="7" id="KW-0067">ATP-binding</keyword>
<feature type="chain" id="PRO_5027865333" evidence="13">
    <location>
        <begin position="22"/>
        <end position="898"/>
    </location>
</feature>
<dbReference type="InterPro" id="IPR035976">
    <property type="entry name" value="Sushi/SCR/CCP_sf"/>
</dbReference>
<dbReference type="InterPro" id="IPR036790">
    <property type="entry name" value="Frizzled_dom_sf"/>
</dbReference>
<dbReference type="InterPro" id="IPR013806">
    <property type="entry name" value="Kringle-like"/>
</dbReference>
<dbReference type="InterPro" id="IPR038178">
    <property type="entry name" value="Kringle_sf"/>
</dbReference>
<dbReference type="PANTHER" id="PTHR46335:SF1">
    <property type="entry name" value="CUBILIN"/>
    <property type="match status" value="1"/>
</dbReference>
<dbReference type="SMART" id="SM00130">
    <property type="entry name" value="KR"/>
    <property type="match status" value="1"/>
</dbReference>
<evidence type="ECO:0000256" key="7">
    <source>
        <dbReference type="ARBA" id="ARBA00022840"/>
    </source>
</evidence>
<comment type="caution">
    <text evidence="9">Lacks conserved residue(s) required for the propagation of feature annotation.</text>
</comment>
<dbReference type="PRINTS" id="PR00018">
    <property type="entry name" value="KRINGLE"/>
</dbReference>
<reference evidence="19" key="1">
    <citation type="submission" date="2025-08" db="UniProtKB">
        <authorList>
            <consortium name="RefSeq"/>
        </authorList>
    </citation>
    <scope>IDENTIFICATION</scope>
    <source>
        <tissue evidence="19">Gonad</tissue>
    </source>
</reference>
<dbReference type="GO" id="GO:0005886">
    <property type="term" value="C:plasma membrane"/>
    <property type="evidence" value="ECO:0007669"/>
    <property type="project" value="UniProtKB-SubCell"/>
</dbReference>
<dbReference type="SUPFAM" id="SSF63501">
    <property type="entry name" value="Frizzled cysteine-rich domain"/>
    <property type="match status" value="1"/>
</dbReference>
<dbReference type="FunFam" id="2.70.170.10:FF:000082">
    <property type="entry name" value="Uncharacterized protein"/>
    <property type="match status" value="1"/>
</dbReference>
<dbReference type="PANTHER" id="PTHR46335">
    <property type="entry name" value="CUBILIN"/>
    <property type="match status" value="1"/>
</dbReference>
<dbReference type="RefSeq" id="XP_019614648.1">
    <property type="nucleotide sequence ID" value="XM_019759089.1"/>
</dbReference>
<keyword evidence="4" id="KW-0597">Phosphoprotein</keyword>
<evidence type="ECO:0000259" key="16">
    <source>
        <dbReference type="PROSITE" id="PS50070"/>
    </source>
</evidence>
<evidence type="ECO:0000256" key="5">
    <source>
        <dbReference type="ARBA" id="ARBA00022572"/>
    </source>
</evidence>
<dbReference type="PROSITE" id="PS50923">
    <property type="entry name" value="SUSHI"/>
    <property type="match status" value="1"/>
</dbReference>
<dbReference type="GO" id="GO:0005230">
    <property type="term" value="F:extracellular ligand-gated monoatomic ion channel activity"/>
    <property type="evidence" value="ECO:0007669"/>
    <property type="project" value="InterPro"/>
</dbReference>
<keyword evidence="12" id="KW-0812">Transmembrane</keyword>
<dbReference type="GO" id="GO:0005524">
    <property type="term" value="F:ATP binding"/>
    <property type="evidence" value="ECO:0007669"/>
    <property type="project" value="UniProtKB-KW"/>
</dbReference>
<keyword evidence="5 9" id="KW-0420">Kringle</keyword>
<dbReference type="Pfam" id="PF00431">
    <property type="entry name" value="CUB"/>
    <property type="match status" value="1"/>
</dbReference>
<dbReference type="SUPFAM" id="SSF90112">
    <property type="entry name" value="Neurotransmitter-gated ion-channel transmembrane pore"/>
    <property type="match status" value="1"/>
</dbReference>
<feature type="transmembrane region" description="Helical" evidence="12">
    <location>
        <begin position="649"/>
        <end position="671"/>
    </location>
</feature>
<evidence type="ECO:0000259" key="14">
    <source>
        <dbReference type="PROSITE" id="PS01180"/>
    </source>
</evidence>
<keyword evidence="13" id="KW-0732">Signal</keyword>
<evidence type="ECO:0000256" key="13">
    <source>
        <dbReference type="SAM" id="SignalP"/>
    </source>
</evidence>
<dbReference type="InterPro" id="IPR000001">
    <property type="entry name" value="Kringle"/>
</dbReference>
<evidence type="ECO:0000256" key="6">
    <source>
        <dbReference type="ARBA" id="ARBA00022741"/>
    </source>
</evidence>
<dbReference type="CDD" id="cd00041">
    <property type="entry name" value="CUB"/>
    <property type="match status" value="1"/>
</dbReference>
<dbReference type="Gene3D" id="2.40.20.10">
    <property type="entry name" value="Plasminogen Kringle 4"/>
    <property type="match status" value="1"/>
</dbReference>
<dbReference type="InterPro" id="IPR035914">
    <property type="entry name" value="Sperma_CUB_dom_sf"/>
</dbReference>
<dbReference type="Gene3D" id="1.20.58.390">
    <property type="entry name" value="Neurotransmitter-gated ion-channel transmembrane domain"/>
    <property type="match status" value="1"/>
</dbReference>
<dbReference type="AlphaFoldDB" id="A0A6P4XRD9"/>
<feature type="compositionally biased region" description="Basic and acidic residues" evidence="11">
    <location>
        <begin position="784"/>
        <end position="794"/>
    </location>
</feature>
<name>A0A6P4XRD9_BRABE</name>
<dbReference type="InterPro" id="IPR036734">
    <property type="entry name" value="Neur_chan_lig-bd_sf"/>
</dbReference>
<dbReference type="SUPFAM" id="SSF57440">
    <property type="entry name" value="Kringle-like"/>
    <property type="match status" value="1"/>
</dbReference>
<dbReference type="FunFam" id="1.10.2000.10:FF:000020">
    <property type="entry name" value="Uncharacterized protein"/>
    <property type="match status" value="1"/>
</dbReference>
<dbReference type="InterPro" id="IPR036055">
    <property type="entry name" value="LDL_receptor-like_sf"/>
</dbReference>
<dbReference type="SMART" id="SM00192">
    <property type="entry name" value="LDLa"/>
    <property type="match status" value="1"/>
</dbReference>
<dbReference type="Gene3D" id="1.10.2000.10">
    <property type="entry name" value="Frizzled cysteine-rich domain"/>
    <property type="match status" value="1"/>
</dbReference>
<dbReference type="Pfam" id="PF02932">
    <property type="entry name" value="Neur_chan_memb"/>
    <property type="match status" value="1"/>
</dbReference>
<keyword evidence="6" id="KW-0547">Nucleotide-binding</keyword>
<dbReference type="Pfam" id="PF01392">
    <property type="entry name" value="Fz"/>
    <property type="match status" value="1"/>
</dbReference>
<dbReference type="CDD" id="cd00112">
    <property type="entry name" value="LDLa"/>
    <property type="match status" value="1"/>
</dbReference>
<feature type="transmembrane region" description="Helical" evidence="12">
    <location>
        <begin position="683"/>
        <end position="702"/>
    </location>
</feature>
<dbReference type="FunFam" id="4.10.400.10:FF:000215">
    <property type="entry name" value="Uncharacterized protein"/>
    <property type="match status" value="1"/>
</dbReference>
<dbReference type="OrthoDB" id="5975154at2759"/>
<feature type="transmembrane region" description="Helical" evidence="12">
    <location>
        <begin position="708"/>
        <end position="733"/>
    </location>
</feature>
<dbReference type="InterPro" id="IPR006202">
    <property type="entry name" value="Neur_chan_lig-bd"/>
</dbReference>
<dbReference type="InterPro" id="IPR036719">
    <property type="entry name" value="Neuro-gated_channel_TM_sf"/>
</dbReference>
<dbReference type="Proteomes" id="UP000515135">
    <property type="component" value="Unplaced"/>
</dbReference>
<dbReference type="FunFam" id="2.40.20.10:FF:000029">
    <property type="entry name" value="Uncharacterized protein"/>
    <property type="match status" value="1"/>
</dbReference>
<evidence type="ECO:0000256" key="1">
    <source>
        <dbReference type="ARBA" id="ARBA00004141"/>
    </source>
</evidence>
<dbReference type="Pfam" id="PF00051">
    <property type="entry name" value="Kringle"/>
    <property type="match status" value="1"/>
</dbReference>
<gene>
    <name evidence="19" type="primary">LOC109462535</name>
</gene>
<dbReference type="Gene3D" id="4.10.400.10">
    <property type="entry name" value="Low-density Lipoprotein Receptor"/>
    <property type="match status" value="1"/>
</dbReference>
<evidence type="ECO:0000259" key="17">
    <source>
        <dbReference type="PROSITE" id="PS50923"/>
    </source>
</evidence>
<keyword evidence="12" id="KW-1133">Transmembrane helix</keyword>
<evidence type="ECO:0000256" key="12">
    <source>
        <dbReference type="SAM" id="Phobius"/>
    </source>
</evidence>
<dbReference type="GeneID" id="109462535"/>
<dbReference type="SMART" id="SM00032">
    <property type="entry name" value="CCP"/>
    <property type="match status" value="1"/>
</dbReference>
<dbReference type="CDD" id="cd00033">
    <property type="entry name" value="CCP"/>
    <property type="match status" value="1"/>
</dbReference>
<feature type="domain" description="FZ" evidence="15">
    <location>
        <begin position="174"/>
        <end position="306"/>
    </location>
</feature>
<feature type="domain" description="Kringle" evidence="16">
    <location>
        <begin position="302"/>
        <end position="373"/>
    </location>
</feature>